<organism evidence="2 3">
    <name type="scientific">Flavobacterium aquidurense</name>
    <dbReference type="NCBI Taxonomy" id="362413"/>
    <lineage>
        <taxon>Bacteria</taxon>
        <taxon>Pseudomonadati</taxon>
        <taxon>Bacteroidota</taxon>
        <taxon>Flavobacteriia</taxon>
        <taxon>Flavobacteriales</taxon>
        <taxon>Flavobacteriaceae</taxon>
        <taxon>Flavobacterium</taxon>
    </lineage>
</organism>
<protein>
    <submittedName>
        <fullName evidence="2">Intein C-terminal splicing region domain protein</fullName>
    </submittedName>
</protein>
<dbReference type="PATRIC" id="fig|362413.3.peg.278"/>
<dbReference type="AlphaFoldDB" id="A0A0Q0XVL4"/>
<dbReference type="OrthoDB" id="1375493at2"/>
<keyword evidence="1" id="KW-0732">Signal</keyword>
<dbReference type="Proteomes" id="UP000050443">
    <property type="component" value="Unassembled WGS sequence"/>
</dbReference>
<name>A0A0Q0XVL4_9FLAO</name>
<reference evidence="2 3" key="1">
    <citation type="submission" date="2014-09" db="EMBL/GenBank/DDBJ databases">
        <title>Genome sequence of Flavobacterium aquidurense RC62.</title>
        <authorList>
            <person name="Kim J.F."/>
            <person name="Kwak M.-J."/>
        </authorList>
    </citation>
    <scope>NUCLEOTIDE SEQUENCE [LARGE SCALE GENOMIC DNA]</scope>
    <source>
        <strain evidence="2 3">RC62</strain>
    </source>
</reference>
<evidence type="ECO:0000313" key="3">
    <source>
        <dbReference type="Proteomes" id="UP000050443"/>
    </source>
</evidence>
<feature type="chain" id="PRO_5006186822" evidence="1">
    <location>
        <begin position="19"/>
        <end position="275"/>
    </location>
</feature>
<feature type="signal peptide" evidence="1">
    <location>
        <begin position="1"/>
        <end position="18"/>
    </location>
</feature>
<evidence type="ECO:0000313" key="2">
    <source>
        <dbReference type="EMBL" id="KQB40401.1"/>
    </source>
</evidence>
<accession>A0A0Q0XVL4</accession>
<gene>
    <name evidence="2" type="ORF">RC62_291</name>
</gene>
<evidence type="ECO:0000256" key="1">
    <source>
        <dbReference type="SAM" id="SignalP"/>
    </source>
</evidence>
<dbReference type="STRING" id="362413.RC62_291"/>
<proteinExistence type="predicted"/>
<sequence length="275" mass="30961">MKKIIILFFVLHSCFSYSQCLKVLVEDLAKNSKEFKAIVNENSGFKAWQVLAEHAPTLRTDISELSLVSQNLEAIEKAGGYTKWKALANVGKGENTFKNTVKFVDNYKPTSTGKIGEVVSENGEVLGTLYKQKKYANSTNLDYSYKYKTPSGNVKTLDKLKIEISDDFIEFDFNIPAELKGQGIGSVVFEDGIKYYDIKNPDYKGVRGRWEGNNPNYPDGMSDNFKVYKEAKLAKKSDEIAAFETWTGKQAKKNGFTKAKVVTDDKDLVLIEFTK</sequence>
<dbReference type="EMBL" id="JRLF01000010">
    <property type="protein sequence ID" value="KQB40401.1"/>
    <property type="molecule type" value="Genomic_DNA"/>
</dbReference>
<comment type="caution">
    <text evidence="2">The sequence shown here is derived from an EMBL/GenBank/DDBJ whole genome shotgun (WGS) entry which is preliminary data.</text>
</comment>
<dbReference type="RefSeq" id="WP_157472451.1">
    <property type="nucleotide sequence ID" value="NZ_JRLF01000010.1"/>
</dbReference>